<dbReference type="Gene3D" id="3.50.50.60">
    <property type="entry name" value="FAD/NAD(P)-binding domain"/>
    <property type="match status" value="2"/>
</dbReference>
<evidence type="ECO:0000259" key="1">
    <source>
        <dbReference type="Pfam" id="PF07992"/>
    </source>
</evidence>
<dbReference type="EMBL" id="SHNP01000002">
    <property type="protein sequence ID" value="MCX2973394.1"/>
    <property type="molecule type" value="Genomic_DNA"/>
</dbReference>
<evidence type="ECO:0000313" key="2">
    <source>
        <dbReference type="EMBL" id="MCX2973394.1"/>
    </source>
</evidence>
<dbReference type="InterPro" id="IPR023753">
    <property type="entry name" value="FAD/NAD-binding_dom"/>
</dbReference>
<dbReference type="InterPro" id="IPR015904">
    <property type="entry name" value="Sulphide_quinone_reductase"/>
</dbReference>
<name>A0ABT3SVR4_9GAMM</name>
<sequence length="417" mass="45884">MADQTKFNVLIIGGGTAGITVASSLAKRQGSRKLSIAVVEPQNDHYYQPALTLVGAGAYSLDKTRRQEGKLVPSGVQWINSKATAFDPDNNGITLDSGETLGYDYLVVCPGLCLDWDKIEGAAQSLGSNGVCSNYDPRYTEYSWQCLQNLEPGSKALFTQAPLPFKCPGAPQKMAYLSADYLRKKGIGAECDLHFLTHAPGMFAVPLFAKELVKVAERHKINVHFQHNLVAIDGENRRATFEVVGGENSGSRLDIEFDMLHVTPPQSPPAEIKNSPLANEAGFVDLDQGTMRHTRYGNVFGLGDAGSTPNSKTAAAIRKQSPVVVKNLLKVMDGRSLEDTYDGYASCPLTTAYGKVLMAEFCYGGKVTPTFPLNPAKERWSYWWIKATGLPIFYWHYMLKGREWFLKHNVDFVDPTQ</sequence>
<accession>A0ABT3SVR4</accession>
<dbReference type="SUPFAM" id="SSF51905">
    <property type="entry name" value="FAD/NAD(P)-binding domain"/>
    <property type="match status" value="2"/>
</dbReference>
<dbReference type="Proteomes" id="UP001143307">
    <property type="component" value="Unassembled WGS sequence"/>
</dbReference>
<proteinExistence type="predicted"/>
<reference evidence="2" key="1">
    <citation type="submission" date="2019-02" db="EMBL/GenBank/DDBJ databases">
        <authorList>
            <person name="Li S.-H."/>
        </authorList>
    </citation>
    <scope>NUCLEOTIDE SEQUENCE</scope>
    <source>
        <strain evidence="2">IMCC8485</strain>
    </source>
</reference>
<dbReference type="InterPro" id="IPR036188">
    <property type="entry name" value="FAD/NAD-bd_sf"/>
</dbReference>
<dbReference type="PANTHER" id="PTHR10632:SF2">
    <property type="entry name" value="SULFIDE:QUINONE OXIDOREDUCTASE, MITOCHONDRIAL"/>
    <property type="match status" value="1"/>
</dbReference>
<keyword evidence="3" id="KW-1185">Reference proteome</keyword>
<dbReference type="PANTHER" id="PTHR10632">
    <property type="entry name" value="SULFIDE:QUINONE OXIDOREDUCTASE"/>
    <property type="match status" value="1"/>
</dbReference>
<protein>
    <submittedName>
        <fullName evidence="2">NAD(P)/FAD-dependent oxidoreductase</fullName>
    </submittedName>
</protein>
<comment type="caution">
    <text evidence="2">The sequence shown here is derived from an EMBL/GenBank/DDBJ whole genome shotgun (WGS) entry which is preliminary data.</text>
</comment>
<gene>
    <name evidence="2" type="ORF">EYC87_07315</name>
</gene>
<organism evidence="2 3">
    <name type="scientific">Candidatus Seongchinamella marina</name>
    <dbReference type="NCBI Taxonomy" id="2518990"/>
    <lineage>
        <taxon>Bacteria</taxon>
        <taxon>Pseudomonadati</taxon>
        <taxon>Pseudomonadota</taxon>
        <taxon>Gammaproteobacteria</taxon>
        <taxon>Cellvibrionales</taxon>
        <taxon>Halieaceae</taxon>
        <taxon>Seongchinamella</taxon>
    </lineage>
</organism>
<dbReference type="RefSeq" id="WP_279252309.1">
    <property type="nucleotide sequence ID" value="NZ_SHNP01000002.1"/>
</dbReference>
<dbReference type="Pfam" id="PF07992">
    <property type="entry name" value="Pyr_redox_2"/>
    <property type="match status" value="1"/>
</dbReference>
<feature type="domain" description="FAD/NAD(P)-binding" evidence="1">
    <location>
        <begin position="7"/>
        <end position="111"/>
    </location>
</feature>
<evidence type="ECO:0000313" key="3">
    <source>
        <dbReference type="Proteomes" id="UP001143307"/>
    </source>
</evidence>